<dbReference type="EMBL" id="CP012801">
    <property type="protein sequence ID" value="ALJ62469.1"/>
    <property type="molecule type" value="Genomic_DNA"/>
</dbReference>
<evidence type="ECO:0000313" key="6">
    <source>
        <dbReference type="Proteomes" id="UP000448877"/>
    </source>
</evidence>
<reference evidence="1 4" key="1">
    <citation type="journal article" date="2015" name="Science">
        <title>Genetic determinants of in vivo fitness and diet responsiveness in multiple human gut Bacteroides.</title>
        <authorList>
            <person name="Wu M."/>
            <person name="McNulty N.P."/>
            <person name="Rodionov D.A."/>
            <person name="Khoroshkin M.S."/>
            <person name="Griffin N.W."/>
            <person name="Cheng J."/>
            <person name="Latreille P."/>
            <person name="Kerstetter R.A."/>
            <person name="Terrapon N."/>
            <person name="Henrissat B."/>
            <person name="Osterman A.L."/>
            <person name="Gordon J.I."/>
        </authorList>
    </citation>
    <scope>NUCLEOTIDE SEQUENCE [LARGE SCALE GENOMIC DNA]</scope>
    <source>
        <strain evidence="1 4">WH2</strain>
    </source>
</reference>
<reference evidence="5 6" key="2">
    <citation type="journal article" date="2019" name="Nat. Med.">
        <title>A library of human gut bacterial isolates paired with longitudinal multiomics data enables mechanistic microbiome research.</title>
        <authorList>
            <person name="Poyet M."/>
            <person name="Groussin M."/>
            <person name="Gibbons S.M."/>
            <person name="Avila-Pacheco J."/>
            <person name="Jiang X."/>
            <person name="Kearney S.M."/>
            <person name="Perrotta A.R."/>
            <person name="Berdy B."/>
            <person name="Zhao S."/>
            <person name="Lieberman T.D."/>
            <person name="Swanson P.K."/>
            <person name="Smith M."/>
            <person name="Roesemann S."/>
            <person name="Alexander J.E."/>
            <person name="Rich S.A."/>
            <person name="Livny J."/>
            <person name="Vlamakis H."/>
            <person name="Clish C."/>
            <person name="Bullock K."/>
            <person name="Deik A."/>
            <person name="Scott J."/>
            <person name="Pierce K.A."/>
            <person name="Xavier R.J."/>
            <person name="Alm E.J."/>
        </authorList>
    </citation>
    <scope>NUCLEOTIDE SEQUENCE [LARGE SCALE GENOMIC DNA]</scope>
    <source>
        <strain evidence="3 6">BIOML-A6</strain>
        <strain evidence="2 5">BIOML-A7</strain>
    </source>
</reference>
<dbReference type="RefSeq" id="WP_007214333.1">
    <property type="nucleotide sequence ID" value="NZ_CP012801.1"/>
</dbReference>
<dbReference type="Pfam" id="PF12668">
    <property type="entry name" value="DUF3791"/>
    <property type="match status" value="1"/>
</dbReference>
<dbReference type="Proteomes" id="UP000448877">
    <property type="component" value="Unassembled WGS sequence"/>
</dbReference>
<dbReference type="InterPro" id="IPR024269">
    <property type="entry name" value="DUF3791"/>
</dbReference>
<evidence type="ECO:0000313" key="4">
    <source>
        <dbReference type="Proteomes" id="UP000061809"/>
    </source>
</evidence>
<dbReference type="EMBL" id="VVYV01000036">
    <property type="protein sequence ID" value="KAA5415054.1"/>
    <property type="molecule type" value="Genomic_DNA"/>
</dbReference>
<organism evidence="1 4">
    <name type="scientific">Bacteroides cellulosilyticus</name>
    <dbReference type="NCBI Taxonomy" id="246787"/>
    <lineage>
        <taxon>Bacteria</taxon>
        <taxon>Pseudomonadati</taxon>
        <taxon>Bacteroidota</taxon>
        <taxon>Bacteroidia</taxon>
        <taxon>Bacteroidales</taxon>
        <taxon>Bacteroidaceae</taxon>
        <taxon>Bacteroides</taxon>
    </lineage>
</organism>
<evidence type="ECO:0000313" key="3">
    <source>
        <dbReference type="EMBL" id="KAA5415054.1"/>
    </source>
</evidence>
<gene>
    <name evidence="1" type="ORF">BcellWH2_05267</name>
    <name evidence="3" type="ORF">F2Y81_18995</name>
    <name evidence="2" type="ORF">F2Y86_20445</name>
</gene>
<dbReference type="AlphaFoldDB" id="A0A0P0G645"/>
<accession>A0A0P0G645</accession>
<evidence type="ECO:0000313" key="1">
    <source>
        <dbReference type="EMBL" id="ALJ62469.1"/>
    </source>
</evidence>
<dbReference type="Proteomes" id="UP000061809">
    <property type="component" value="Chromosome"/>
</dbReference>
<proteinExistence type="predicted"/>
<name>A0A0P0G645_9BACE</name>
<sequence length="74" mass="8593">MDFSVKDKIEYIVALISEFAKLHSLAPSQAYRYLDRYKAIDFIDKHYGIAHTQRFEDVISDITAYCQRFGGAIK</sequence>
<evidence type="ECO:0000313" key="2">
    <source>
        <dbReference type="EMBL" id="KAA5404854.1"/>
    </source>
</evidence>
<dbReference type="KEGG" id="bcel:BcellWH2_05267"/>
<evidence type="ECO:0000313" key="5">
    <source>
        <dbReference type="Proteomes" id="UP000325055"/>
    </source>
</evidence>
<dbReference type="Proteomes" id="UP000325055">
    <property type="component" value="Unassembled WGS sequence"/>
</dbReference>
<dbReference type="EMBL" id="VVYW01000020">
    <property type="protein sequence ID" value="KAA5404854.1"/>
    <property type="molecule type" value="Genomic_DNA"/>
</dbReference>
<dbReference type="PATRIC" id="fig|246787.4.peg.5438"/>
<protein>
    <submittedName>
        <fullName evidence="2">DUF3791 domain-containing protein</fullName>
    </submittedName>
</protein>